<dbReference type="Gene3D" id="1.10.630.10">
    <property type="entry name" value="Cytochrome P450"/>
    <property type="match status" value="1"/>
</dbReference>
<dbReference type="GO" id="GO:0016705">
    <property type="term" value="F:oxidoreductase activity, acting on paired donors, with incorporation or reduction of molecular oxygen"/>
    <property type="evidence" value="ECO:0007669"/>
    <property type="project" value="InterPro"/>
</dbReference>
<feature type="binding site" description="axial binding residue" evidence="6">
    <location>
        <position position="529"/>
    </location>
    <ligand>
        <name>heme</name>
        <dbReference type="ChEBI" id="CHEBI:30413"/>
    </ligand>
    <ligandPart>
        <name>Fe</name>
        <dbReference type="ChEBI" id="CHEBI:18248"/>
    </ligandPart>
</feature>
<comment type="cofactor">
    <cofactor evidence="1 6">
        <name>heme</name>
        <dbReference type="ChEBI" id="CHEBI:30413"/>
    </cofactor>
</comment>
<evidence type="ECO:0000256" key="4">
    <source>
        <dbReference type="ARBA" id="ARBA00022723"/>
    </source>
</evidence>
<sequence length="584" mass="65553">MSDVNSSQTAHLAGEADYAGKPYGLMLITAGFSAFLLYSLYQWALPKPIPGIPYDPRSIRGIFGDLPDLAGEFARTGDLSSWFHRRAAGFDSPVCQVFLRPLAPPVVLLSDFREAQDMCMRRREFDRGSMMRDIFKGPTPNHQITMLTGEEWKSHRRLLQDLMSPPFLRDVAAPAIYAKVVKLVDLWDKKTRIADGRPFDASQDIFYAALDAVTAFCFGDDFPHNATKPVADHINGLNDDDIARLRGAASSDEAIEFTTVACDEVMTATLDVSINIERLHGSPFPVWKWKVISKLPPLNKTLRLKNRFIVAELKKAVDRKKQHGRDDTWMHSAVDLMLFGVITGGHDTTSTTMLWGLKFLADHPEYQAKLRRAMEKGFSAARAGKRNLRIEEIMHINVPYLYASMEEIMRCAGTAPFTEREAMSDTTLLGHRIPKGTKVFCLSQGASIKSPAHDIDESRRSETARLAAKNRGKVPQWDPVDIAEFNPERWLVPVAPESEKGEPNGTGPSVEFDSAAGPQIPFGLGKRSCFGKRLAYVELRIILSLIVWNFEILRCPEALSGYEAKDYVTHKPLKNYVRLRKVER</sequence>
<feature type="transmembrane region" description="Helical" evidence="8">
    <location>
        <begin position="23"/>
        <end position="41"/>
    </location>
</feature>
<keyword evidence="4 6" id="KW-0479">Metal-binding</keyword>
<dbReference type="PANTHER" id="PTHR24305:SF232">
    <property type="entry name" value="P450, PUTATIVE (EUROFUNG)-RELATED"/>
    <property type="match status" value="1"/>
</dbReference>
<dbReference type="EMBL" id="RYZW01000051">
    <property type="protein sequence ID" value="TDZ54901.1"/>
    <property type="molecule type" value="Genomic_DNA"/>
</dbReference>
<dbReference type="Pfam" id="PF00067">
    <property type="entry name" value="p450"/>
    <property type="match status" value="3"/>
</dbReference>
<dbReference type="PRINTS" id="PR00463">
    <property type="entry name" value="EP450I"/>
</dbReference>
<evidence type="ECO:0000256" key="5">
    <source>
        <dbReference type="ARBA" id="ARBA00023004"/>
    </source>
</evidence>
<accession>A0A4R8RPY9</accession>
<evidence type="ECO:0000256" key="6">
    <source>
        <dbReference type="PIRSR" id="PIRSR602401-1"/>
    </source>
</evidence>
<keyword evidence="7 9" id="KW-0503">Monooxygenase</keyword>
<dbReference type="InterPro" id="IPR001128">
    <property type="entry name" value="Cyt_P450"/>
</dbReference>
<evidence type="ECO:0000313" key="10">
    <source>
        <dbReference type="Proteomes" id="UP000295703"/>
    </source>
</evidence>
<keyword evidence="8" id="KW-0472">Membrane</keyword>
<dbReference type="Proteomes" id="UP000295703">
    <property type="component" value="Unassembled WGS sequence"/>
</dbReference>
<dbReference type="InterPro" id="IPR017972">
    <property type="entry name" value="Cyt_P450_CS"/>
</dbReference>
<evidence type="ECO:0000256" key="3">
    <source>
        <dbReference type="ARBA" id="ARBA00022617"/>
    </source>
</evidence>
<evidence type="ECO:0000313" key="9">
    <source>
        <dbReference type="EMBL" id="TDZ54901.1"/>
    </source>
</evidence>
<dbReference type="SUPFAM" id="SSF48264">
    <property type="entry name" value="Cytochrome P450"/>
    <property type="match status" value="1"/>
</dbReference>
<comment type="caution">
    <text evidence="9">The sequence shown here is derived from an EMBL/GenBank/DDBJ whole genome shotgun (WGS) entry which is preliminary data.</text>
</comment>
<keyword evidence="7" id="KW-0560">Oxidoreductase</keyword>
<dbReference type="AlphaFoldDB" id="A0A4R8RPY9"/>
<name>A0A4R8RPY9_COLTR</name>
<dbReference type="STRING" id="5466.A0A4R8RPY9"/>
<keyword evidence="8" id="KW-1133">Transmembrane helix</keyword>
<keyword evidence="10" id="KW-1185">Reference proteome</keyword>
<dbReference type="InterPro" id="IPR036396">
    <property type="entry name" value="Cyt_P450_sf"/>
</dbReference>
<keyword evidence="5 6" id="KW-0408">Iron</keyword>
<dbReference type="GO" id="GO:0020037">
    <property type="term" value="F:heme binding"/>
    <property type="evidence" value="ECO:0007669"/>
    <property type="project" value="InterPro"/>
</dbReference>
<evidence type="ECO:0000256" key="7">
    <source>
        <dbReference type="RuleBase" id="RU000461"/>
    </source>
</evidence>
<keyword evidence="3 6" id="KW-0349">Heme</keyword>
<dbReference type="GO" id="GO:0005506">
    <property type="term" value="F:iron ion binding"/>
    <property type="evidence" value="ECO:0007669"/>
    <property type="project" value="InterPro"/>
</dbReference>
<evidence type="ECO:0000256" key="2">
    <source>
        <dbReference type="ARBA" id="ARBA00010617"/>
    </source>
</evidence>
<dbReference type="InterPro" id="IPR050121">
    <property type="entry name" value="Cytochrome_P450_monoxygenase"/>
</dbReference>
<comment type="similarity">
    <text evidence="2 7">Belongs to the cytochrome P450 family.</text>
</comment>
<dbReference type="GO" id="GO:0004497">
    <property type="term" value="F:monooxygenase activity"/>
    <property type="evidence" value="ECO:0007669"/>
    <property type="project" value="UniProtKB-KW"/>
</dbReference>
<dbReference type="PROSITE" id="PS00086">
    <property type="entry name" value="CYTOCHROME_P450"/>
    <property type="match status" value="1"/>
</dbReference>
<gene>
    <name evidence="9" type="ORF">CTRI78_v005886</name>
</gene>
<dbReference type="InterPro" id="IPR002401">
    <property type="entry name" value="Cyt_P450_E_grp-I"/>
</dbReference>
<evidence type="ECO:0000256" key="8">
    <source>
        <dbReference type="SAM" id="Phobius"/>
    </source>
</evidence>
<proteinExistence type="inferred from homology"/>
<dbReference type="PRINTS" id="PR00385">
    <property type="entry name" value="P450"/>
</dbReference>
<keyword evidence="8" id="KW-0812">Transmembrane</keyword>
<reference evidence="9 10" key="1">
    <citation type="submission" date="2018-12" db="EMBL/GenBank/DDBJ databases">
        <title>Genome sequence and assembly of Colletotrichum trifolii.</title>
        <authorList>
            <person name="Gan P."/>
            <person name="Shirasu K."/>
        </authorList>
    </citation>
    <scope>NUCLEOTIDE SEQUENCE [LARGE SCALE GENOMIC DNA]</scope>
    <source>
        <strain evidence="9 10">543-2</strain>
    </source>
</reference>
<protein>
    <submittedName>
        <fullName evidence="9">Cytochrome P450 monooxygenase TRI13</fullName>
    </submittedName>
</protein>
<dbReference type="PANTHER" id="PTHR24305">
    <property type="entry name" value="CYTOCHROME P450"/>
    <property type="match status" value="1"/>
</dbReference>
<organism evidence="9 10">
    <name type="scientific">Colletotrichum trifolii</name>
    <dbReference type="NCBI Taxonomy" id="5466"/>
    <lineage>
        <taxon>Eukaryota</taxon>
        <taxon>Fungi</taxon>
        <taxon>Dikarya</taxon>
        <taxon>Ascomycota</taxon>
        <taxon>Pezizomycotina</taxon>
        <taxon>Sordariomycetes</taxon>
        <taxon>Hypocreomycetidae</taxon>
        <taxon>Glomerellales</taxon>
        <taxon>Glomerellaceae</taxon>
        <taxon>Colletotrichum</taxon>
        <taxon>Colletotrichum orbiculare species complex</taxon>
    </lineage>
</organism>
<evidence type="ECO:0000256" key="1">
    <source>
        <dbReference type="ARBA" id="ARBA00001971"/>
    </source>
</evidence>